<reference evidence="1 2" key="1">
    <citation type="submission" date="2016-12" db="EMBL/GenBank/DDBJ databases">
        <title>Complete genome sequence of Clostridium kluyveri JZZ isolated from the pit mud of a Chinese flavor liquor-making factory.</title>
        <authorList>
            <person name="Wang Y."/>
        </authorList>
    </citation>
    <scope>NUCLEOTIDE SEQUENCE [LARGE SCALE GENOMIC DNA]</scope>
    <source>
        <strain evidence="1 2">JZZ</strain>
    </source>
</reference>
<organism evidence="1 2">
    <name type="scientific">Clostridium kluyveri</name>
    <dbReference type="NCBI Taxonomy" id="1534"/>
    <lineage>
        <taxon>Bacteria</taxon>
        <taxon>Bacillati</taxon>
        <taxon>Bacillota</taxon>
        <taxon>Clostridia</taxon>
        <taxon>Eubacteriales</taxon>
        <taxon>Clostridiaceae</taxon>
        <taxon>Clostridium</taxon>
    </lineage>
</organism>
<evidence type="ECO:0000313" key="2">
    <source>
        <dbReference type="Proteomes" id="UP000184604"/>
    </source>
</evidence>
<evidence type="ECO:0000313" key="1">
    <source>
        <dbReference type="EMBL" id="APM37711.1"/>
    </source>
</evidence>
<dbReference type="AlphaFoldDB" id="A0A1L5F3W5"/>
<dbReference type="Proteomes" id="UP000184604">
    <property type="component" value="Chromosome"/>
</dbReference>
<dbReference type="RefSeq" id="WP_073537399.1">
    <property type="nucleotide sequence ID" value="NZ_CP018335.1"/>
</dbReference>
<sequence>MINELVQRFKIHLEEDGKSVKTIESYVGACIPHVEFSSMSIGDSYILQRKYRLALHSITTLIKHYMLYLPHKNQKVKDPLIVCGINRNFLIFLD</sequence>
<protein>
    <submittedName>
        <fullName evidence="1">Uncharacterized protein</fullName>
    </submittedName>
</protein>
<name>A0A1L5F3W5_CLOKL</name>
<accession>A0A1L5F3W5</accession>
<gene>
    <name evidence="1" type="ORF">BS101_02575</name>
</gene>
<proteinExistence type="predicted"/>
<dbReference type="EMBL" id="CP018335">
    <property type="protein sequence ID" value="APM37711.1"/>
    <property type="molecule type" value="Genomic_DNA"/>
</dbReference>